<feature type="compositionally biased region" description="Basic and acidic residues" evidence="1">
    <location>
        <begin position="93"/>
        <end position="105"/>
    </location>
</feature>
<organism evidence="2">
    <name type="scientific">bioreactor metagenome</name>
    <dbReference type="NCBI Taxonomy" id="1076179"/>
    <lineage>
        <taxon>unclassified sequences</taxon>
        <taxon>metagenomes</taxon>
        <taxon>ecological metagenomes</taxon>
    </lineage>
</organism>
<feature type="region of interest" description="Disordered" evidence="1">
    <location>
        <begin position="44"/>
        <end position="105"/>
    </location>
</feature>
<name>A0A645HB68_9ZZZZ</name>
<accession>A0A645HB68</accession>
<evidence type="ECO:0000313" key="2">
    <source>
        <dbReference type="EMBL" id="MPN35612.1"/>
    </source>
</evidence>
<evidence type="ECO:0000256" key="1">
    <source>
        <dbReference type="SAM" id="MobiDB-lite"/>
    </source>
</evidence>
<comment type="caution">
    <text evidence="2">The sequence shown here is derived from an EMBL/GenBank/DDBJ whole genome shotgun (WGS) entry which is preliminary data.</text>
</comment>
<feature type="compositionally biased region" description="Basic residues" evidence="1">
    <location>
        <begin position="65"/>
        <end position="76"/>
    </location>
</feature>
<gene>
    <name evidence="2" type="ORF">SDC9_183110</name>
</gene>
<dbReference type="AlphaFoldDB" id="A0A645HB68"/>
<sequence length="105" mass="12262">MEPYTIFAAQDPLPGPRFKGQRDGYYERPVWRGEGYGRLDKADDRFQSTADHGVAAQRRGEGRRRGLGLGRMRRPIYRRDSRACQLSHLKSQQQEESRKHECRAQ</sequence>
<protein>
    <submittedName>
        <fullName evidence="2">Uncharacterized protein</fullName>
    </submittedName>
</protein>
<proteinExistence type="predicted"/>
<reference evidence="2" key="1">
    <citation type="submission" date="2019-08" db="EMBL/GenBank/DDBJ databases">
        <authorList>
            <person name="Kucharzyk K."/>
            <person name="Murdoch R.W."/>
            <person name="Higgins S."/>
            <person name="Loffler F."/>
        </authorList>
    </citation>
    <scope>NUCLEOTIDE SEQUENCE</scope>
</reference>
<dbReference type="EMBL" id="VSSQ01089313">
    <property type="protein sequence ID" value="MPN35612.1"/>
    <property type="molecule type" value="Genomic_DNA"/>
</dbReference>